<feature type="compositionally biased region" description="Pro residues" evidence="1">
    <location>
        <begin position="50"/>
        <end position="68"/>
    </location>
</feature>
<evidence type="ECO:0000313" key="2">
    <source>
        <dbReference type="EMBL" id="MPM15020.1"/>
    </source>
</evidence>
<reference evidence="2" key="1">
    <citation type="submission" date="2019-08" db="EMBL/GenBank/DDBJ databases">
        <authorList>
            <person name="Kucharzyk K."/>
            <person name="Murdoch R.W."/>
            <person name="Higgins S."/>
            <person name="Loffler F."/>
        </authorList>
    </citation>
    <scope>NUCLEOTIDE SEQUENCE</scope>
</reference>
<sequence>MDDLKRAVAVIAATVFTLLAFLTGCTPNTLSLQANTPEPTPSATAAPTATPSPTPEPTPSPTPTPEPTPVLSREEEIAFLGLEYNQDQVYSAGYYVFIYCVLQNGEKVVIPTCSTWSSKESTDFRYLFNYKIIVTFYPNIYENQIHMEEMLEKTTHKYSIANLDGAIIEELFLLYDFPEFSKKHGIEIIESEEYIKMMDYMKEGGEGSFNDKKVRMGDFANFYVSCLKSENRINAAFVNATVRTRGILAPGQTPYTTPAPTPTPTIAGSF</sequence>
<evidence type="ECO:0000256" key="1">
    <source>
        <dbReference type="SAM" id="MobiDB-lite"/>
    </source>
</evidence>
<proteinExistence type="predicted"/>
<dbReference type="EMBL" id="VSSQ01002373">
    <property type="protein sequence ID" value="MPM15020.1"/>
    <property type="molecule type" value="Genomic_DNA"/>
</dbReference>
<name>A0A644XFK5_9ZZZZ</name>
<gene>
    <name evidence="2" type="ORF">SDC9_61385</name>
</gene>
<dbReference type="AlphaFoldDB" id="A0A644XFK5"/>
<protein>
    <submittedName>
        <fullName evidence="2">Uncharacterized protein</fullName>
    </submittedName>
</protein>
<feature type="region of interest" description="Disordered" evidence="1">
    <location>
        <begin position="251"/>
        <end position="270"/>
    </location>
</feature>
<comment type="caution">
    <text evidence="2">The sequence shown here is derived from an EMBL/GenBank/DDBJ whole genome shotgun (WGS) entry which is preliminary data.</text>
</comment>
<feature type="region of interest" description="Disordered" evidence="1">
    <location>
        <begin position="32"/>
        <end position="70"/>
    </location>
</feature>
<organism evidence="2">
    <name type="scientific">bioreactor metagenome</name>
    <dbReference type="NCBI Taxonomy" id="1076179"/>
    <lineage>
        <taxon>unclassified sequences</taxon>
        <taxon>metagenomes</taxon>
        <taxon>ecological metagenomes</taxon>
    </lineage>
</organism>
<accession>A0A644XFK5</accession>
<dbReference type="PROSITE" id="PS51257">
    <property type="entry name" value="PROKAR_LIPOPROTEIN"/>
    <property type="match status" value="1"/>
</dbReference>